<dbReference type="PROSITE" id="PS50805">
    <property type="entry name" value="KRAB"/>
    <property type="match status" value="1"/>
</dbReference>
<dbReference type="FunFam" id="3.30.160.60:FF:000290">
    <property type="entry name" value="Zinc finger protein 697 isoform X1"/>
    <property type="match status" value="1"/>
</dbReference>
<dbReference type="PROSITE" id="PS50157">
    <property type="entry name" value="ZINC_FINGER_C2H2_2"/>
    <property type="match status" value="8"/>
</dbReference>
<feature type="compositionally biased region" description="Acidic residues" evidence="13">
    <location>
        <begin position="164"/>
        <end position="188"/>
    </location>
</feature>
<evidence type="ECO:0000259" key="14">
    <source>
        <dbReference type="PROSITE" id="PS50157"/>
    </source>
</evidence>
<dbReference type="PANTHER" id="PTHR23235">
    <property type="entry name" value="KRUEPPEL-LIKE TRANSCRIPTION FACTOR"/>
    <property type="match status" value="1"/>
</dbReference>
<keyword evidence="8" id="KW-0805">Transcription regulation</keyword>
<dbReference type="Proteomes" id="UP000694569">
    <property type="component" value="Unplaced"/>
</dbReference>
<dbReference type="FunFam" id="3.30.160.60:FF:002343">
    <property type="entry name" value="Zinc finger protein 33A"/>
    <property type="match status" value="1"/>
</dbReference>
<dbReference type="InterPro" id="IPR036236">
    <property type="entry name" value="Znf_C2H2_sf"/>
</dbReference>
<keyword evidence="11" id="KW-0539">Nucleus</keyword>
<reference evidence="16" key="2">
    <citation type="submission" date="2025-09" db="UniProtKB">
        <authorList>
            <consortium name="Ensembl"/>
        </authorList>
    </citation>
    <scope>IDENTIFICATION</scope>
</reference>
<dbReference type="Ensembl" id="ENSLLET00000019860.1">
    <property type="protein sequence ID" value="ENSLLEP00000019108.1"/>
    <property type="gene ID" value="ENSLLEG00000012118.1"/>
</dbReference>
<dbReference type="InterPro" id="IPR001909">
    <property type="entry name" value="KRAB"/>
</dbReference>
<keyword evidence="7" id="KW-0862">Zinc</keyword>
<evidence type="ECO:0000256" key="4">
    <source>
        <dbReference type="ARBA" id="ARBA00022723"/>
    </source>
</evidence>
<evidence type="ECO:0000256" key="5">
    <source>
        <dbReference type="ARBA" id="ARBA00022737"/>
    </source>
</evidence>
<comment type="subcellular location">
    <subcellularLocation>
        <location evidence="2">Nucleus</location>
    </subcellularLocation>
</comment>
<feature type="domain" description="C2H2-type" evidence="14">
    <location>
        <begin position="417"/>
        <end position="444"/>
    </location>
</feature>
<organism evidence="16 17">
    <name type="scientific">Leptobrachium leishanense</name>
    <name type="common">Leishan spiny toad</name>
    <dbReference type="NCBI Taxonomy" id="445787"/>
    <lineage>
        <taxon>Eukaryota</taxon>
        <taxon>Metazoa</taxon>
        <taxon>Chordata</taxon>
        <taxon>Craniata</taxon>
        <taxon>Vertebrata</taxon>
        <taxon>Euteleostomi</taxon>
        <taxon>Amphibia</taxon>
        <taxon>Batrachia</taxon>
        <taxon>Anura</taxon>
        <taxon>Pelobatoidea</taxon>
        <taxon>Megophryidae</taxon>
        <taxon>Leptobrachium</taxon>
    </lineage>
</organism>
<dbReference type="CDD" id="cd07765">
    <property type="entry name" value="KRAB_A-box"/>
    <property type="match status" value="1"/>
</dbReference>
<dbReference type="FunFam" id="3.30.160.60:FF:001530">
    <property type="entry name" value="Zinc finger protein 268"/>
    <property type="match status" value="1"/>
</dbReference>
<feature type="domain" description="C2H2-type" evidence="14">
    <location>
        <begin position="389"/>
        <end position="416"/>
    </location>
</feature>
<dbReference type="GO" id="GO:0005634">
    <property type="term" value="C:nucleus"/>
    <property type="evidence" value="ECO:0007669"/>
    <property type="project" value="UniProtKB-SubCell"/>
</dbReference>
<reference evidence="16" key="1">
    <citation type="submission" date="2025-08" db="UniProtKB">
        <authorList>
            <consortium name="Ensembl"/>
        </authorList>
    </citation>
    <scope>IDENTIFICATION</scope>
</reference>
<name>A0A8C5MW37_9ANUR</name>
<dbReference type="InterPro" id="IPR013087">
    <property type="entry name" value="Znf_C2H2_type"/>
</dbReference>
<feature type="domain" description="C2H2-type" evidence="14">
    <location>
        <begin position="305"/>
        <end position="332"/>
    </location>
</feature>
<dbReference type="GO" id="GO:0000981">
    <property type="term" value="F:DNA-binding transcription factor activity, RNA polymerase II-specific"/>
    <property type="evidence" value="ECO:0007669"/>
    <property type="project" value="TreeGrafter"/>
</dbReference>
<dbReference type="Gene3D" id="3.30.160.60">
    <property type="entry name" value="Classic Zinc Finger"/>
    <property type="match status" value="8"/>
</dbReference>
<protein>
    <submittedName>
        <fullName evidence="16">Uncharacterized protein</fullName>
    </submittedName>
</protein>
<evidence type="ECO:0000256" key="1">
    <source>
        <dbReference type="ARBA" id="ARBA00003767"/>
    </source>
</evidence>
<dbReference type="PANTHER" id="PTHR23235:SF142">
    <property type="entry name" value="ZINC FINGER PROTEIN 384"/>
    <property type="match status" value="1"/>
</dbReference>
<evidence type="ECO:0000256" key="11">
    <source>
        <dbReference type="ARBA" id="ARBA00023242"/>
    </source>
</evidence>
<evidence type="ECO:0000256" key="9">
    <source>
        <dbReference type="ARBA" id="ARBA00023125"/>
    </source>
</evidence>
<evidence type="ECO:0000313" key="16">
    <source>
        <dbReference type="Ensembl" id="ENSLLEP00000019108.1"/>
    </source>
</evidence>
<dbReference type="FunFam" id="3.30.160.60:FF:000478">
    <property type="entry name" value="Zinc finger protein 133"/>
    <property type="match status" value="1"/>
</dbReference>
<accession>A0A8C5MW37</accession>
<dbReference type="InterPro" id="IPR036051">
    <property type="entry name" value="KRAB_dom_sf"/>
</dbReference>
<comment type="similarity">
    <text evidence="3">Belongs to the krueppel C2H2-type zinc-finger protein family.</text>
</comment>
<sequence>MESRRERRRCSASSMVTVTFHDVAACFEEEDWGIMEEWQREIYRNAMREIHKALRNLGYRILNPDLLVKVESSDEKRRNVSPCTSSAVLVPDILLKIEQEKALLKPGSDRMPRRSARGSRSRKPEHPMKVKQEEDSSSREPRREDRDVSPASHELVVVVKQERDEEQEPLCDSKEEEEENLEPQEEENADKSDQAMKPGRGSDVAPAPPAEEGGKPCATVPLIGPDGDMFLFTETGIAMNRALPQEYTLENALEFEKYLSSLANPPSLMIRDPQKPTRSEFDRGFYENYSVHSKQRLMRMGEKRYRCAECGKGFTRNSHLKAHKRIHTGERPFKCTKCSKSFSENSHLTVHLRVHSGEKRYKCNMCEKSFSENSNLIVHQRIHTGEKPYKCPECEICFSQHSSLVRHRRKHSGARPYKCTDCDKTFSQKGHLSNHIRTHTGERPYKCTECGKCFSEHSHLTGHLKIHTGERPYTCNVCQKGFSKISNLKAHQQIHTGFRPYVCTQCGKSFTQHSTLVRHQRVHMGKMESFWRKMYEDSVEGSKDLSWKDDLLVAGVHDLDSQDATEQEDIS</sequence>
<feature type="domain" description="C2H2-type" evidence="14">
    <location>
        <begin position="501"/>
        <end position="528"/>
    </location>
</feature>
<dbReference type="SUPFAM" id="SSF109640">
    <property type="entry name" value="KRAB domain (Kruppel-associated box)"/>
    <property type="match status" value="1"/>
</dbReference>
<keyword evidence="5" id="KW-0677">Repeat</keyword>
<feature type="domain" description="KRAB" evidence="15">
    <location>
        <begin position="18"/>
        <end position="89"/>
    </location>
</feature>
<dbReference type="OrthoDB" id="6077919at2759"/>
<dbReference type="Pfam" id="PF00096">
    <property type="entry name" value="zf-C2H2"/>
    <property type="match status" value="8"/>
</dbReference>
<dbReference type="SMART" id="SM00349">
    <property type="entry name" value="KRAB"/>
    <property type="match status" value="1"/>
</dbReference>
<dbReference type="AlphaFoldDB" id="A0A8C5MW37"/>
<dbReference type="Gene3D" id="6.10.140.140">
    <property type="match status" value="1"/>
</dbReference>
<keyword evidence="9" id="KW-0238">DNA-binding</keyword>
<dbReference type="FunFam" id="3.30.160.60:FF:000295">
    <property type="entry name" value="zinc finger protein 19"/>
    <property type="match status" value="1"/>
</dbReference>
<evidence type="ECO:0000256" key="8">
    <source>
        <dbReference type="ARBA" id="ARBA00023015"/>
    </source>
</evidence>
<keyword evidence="10" id="KW-0804">Transcription</keyword>
<proteinExistence type="inferred from homology"/>
<feature type="domain" description="C2H2-type" evidence="14">
    <location>
        <begin position="473"/>
        <end position="500"/>
    </location>
</feature>
<dbReference type="Pfam" id="PF01352">
    <property type="entry name" value="KRAB"/>
    <property type="match status" value="1"/>
</dbReference>
<feature type="domain" description="C2H2-type" evidence="14">
    <location>
        <begin position="445"/>
        <end position="472"/>
    </location>
</feature>
<evidence type="ECO:0000256" key="6">
    <source>
        <dbReference type="ARBA" id="ARBA00022771"/>
    </source>
</evidence>
<feature type="region of interest" description="Disordered" evidence="13">
    <location>
        <begin position="104"/>
        <end position="221"/>
    </location>
</feature>
<evidence type="ECO:0000256" key="13">
    <source>
        <dbReference type="SAM" id="MobiDB-lite"/>
    </source>
</evidence>
<evidence type="ECO:0000256" key="10">
    <source>
        <dbReference type="ARBA" id="ARBA00023163"/>
    </source>
</evidence>
<evidence type="ECO:0000256" key="12">
    <source>
        <dbReference type="PROSITE-ProRule" id="PRU00042"/>
    </source>
</evidence>
<keyword evidence="4" id="KW-0479">Metal-binding</keyword>
<dbReference type="FunFam" id="3.30.160.60:FF:000624">
    <property type="entry name" value="zinc finger protein 697"/>
    <property type="match status" value="1"/>
</dbReference>
<evidence type="ECO:0000313" key="17">
    <source>
        <dbReference type="Proteomes" id="UP000694569"/>
    </source>
</evidence>
<feature type="domain" description="C2H2-type" evidence="14">
    <location>
        <begin position="361"/>
        <end position="388"/>
    </location>
</feature>
<dbReference type="PROSITE" id="PS00028">
    <property type="entry name" value="ZINC_FINGER_C2H2_1"/>
    <property type="match status" value="8"/>
</dbReference>
<evidence type="ECO:0000256" key="7">
    <source>
        <dbReference type="ARBA" id="ARBA00022833"/>
    </source>
</evidence>
<evidence type="ECO:0000256" key="2">
    <source>
        <dbReference type="ARBA" id="ARBA00004123"/>
    </source>
</evidence>
<dbReference type="FunFam" id="3.30.160.60:FF:002716">
    <property type="entry name" value="Zinc finger protein 212"/>
    <property type="match status" value="1"/>
</dbReference>
<evidence type="ECO:0000259" key="15">
    <source>
        <dbReference type="PROSITE" id="PS50805"/>
    </source>
</evidence>
<dbReference type="FunFam" id="3.30.160.60:FF:001119">
    <property type="entry name" value="zinc finger protein 408"/>
    <property type="match status" value="1"/>
</dbReference>
<dbReference type="SUPFAM" id="SSF57667">
    <property type="entry name" value="beta-beta-alpha zinc fingers"/>
    <property type="match status" value="4"/>
</dbReference>
<feature type="compositionally biased region" description="Basic and acidic residues" evidence="13">
    <location>
        <begin position="122"/>
        <end position="148"/>
    </location>
</feature>
<evidence type="ECO:0000256" key="3">
    <source>
        <dbReference type="ARBA" id="ARBA00006991"/>
    </source>
</evidence>
<keyword evidence="17" id="KW-1185">Reference proteome</keyword>
<comment type="function">
    <text evidence="1">May be involved in transcriptional regulation.</text>
</comment>
<dbReference type="GeneTree" id="ENSGT00940000154411"/>
<feature type="domain" description="C2H2-type" evidence="14">
    <location>
        <begin position="333"/>
        <end position="360"/>
    </location>
</feature>
<dbReference type="GO" id="GO:0008270">
    <property type="term" value="F:zinc ion binding"/>
    <property type="evidence" value="ECO:0007669"/>
    <property type="project" value="UniProtKB-KW"/>
</dbReference>
<keyword evidence="6 12" id="KW-0863">Zinc-finger</keyword>
<dbReference type="GO" id="GO:0000978">
    <property type="term" value="F:RNA polymerase II cis-regulatory region sequence-specific DNA binding"/>
    <property type="evidence" value="ECO:0007669"/>
    <property type="project" value="TreeGrafter"/>
</dbReference>
<dbReference type="SMART" id="SM00355">
    <property type="entry name" value="ZnF_C2H2"/>
    <property type="match status" value="8"/>
</dbReference>